<sequence length="114" mass="13583">MDFQDARWRGRYEKLSSGEEKAAAARTRRLWLKKLSRRGKGLKLSRSRRKLNWKPFSIMLMLSRKIARKYVDFVKRLKMDEACPAIVFSFQWGLPVLSHQREIPISNCKNLTWL</sequence>
<dbReference type="EMBL" id="SDAM02000016">
    <property type="protein sequence ID" value="KAH6837679.1"/>
    <property type="molecule type" value="Genomic_DNA"/>
</dbReference>
<reference evidence="2 3" key="1">
    <citation type="journal article" date="2021" name="Nat. Commun.">
        <title>Incipient diploidization of the medicinal plant Perilla within 10,000 years.</title>
        <authorList>
            <person name="Zhang Y."/>
            <person name="Shen Q."/>
            <person name="Leng L."/>
            <person name="Zhang D."/>
            <person name="Chen S."/>
            <person name="Shi Y."/>
            <person name="Ning Z."/>
            <person name="Chen S."/>
        </authorList>
    </citation>
    <scope>NUCLEOTIDE SEQUENCE [LARGE SCALE GENOMIC DNA]</scope>
    <source>
        <strain evidence="3">cv. PC099</strain>
    </source>
</reference>
<protein>
    <submittedName>
        <fullName evidence="2">Uncharacterized protein</fullName>
    </submittedName>
</protein>
<accession>A0AAD4JQS9</accession>
<name>A0AAD4JQS9_PERFH</name>
<evidence type="ECO:0000313" key="3">
    <source>
        <dbReference type="Proteomes" id="UP001190926"/>
    </source>
</evidence>
<evidence type="ECO:0000256" key="1">
    <source>
        <dbReference type="SAM" id="MobiDB-lite"/>
    </source>
</evidence>
<keyword evidence="3" id="KW-1185">Reference proteome</keyword>
<dbReference type="AlphaFoldDB" id="A0AAD4JQS9"/>
<organism evidence="2 3">
    <name type="scientific">Perilla frutescens var. hirtella</name>
    <name type="common">Perilla citriodora</name>
    <name type="synonym">Perilla setoyensis</name>
    <dbReference type="NCBI Taxonomy" id="608512"/>
    <lineage>
        <taxon>Eukaryota</taxon>
        <taxon>Viridiplantae</taxon>
        <taxon>Streptophyta</taxon>
        <taxon>Embryophyta</taxon>
        <taxon>Tracheophyta</taxon>
        <taxon>Spermatophyta</taxon>
        <taxon>Magnoliopsida</taxon>
        <taxon>eudicotyledons</taxon>
        <taxon>Gunneridae</taxon>
        <taxon>Pentapetalae</taxon>
        <taxon>asterids</taxon>
        <taxon>lamiids</taxon>
        <taxon>Lamiales</taxon>
        <taxon>Lamiaceae</taxon>
        <taxon>Nepetoideae</taxon>
        <taxon>Elsholtzieae</taxon>
        <taxon>Perilla</taxon>
    </lineage>
</organism>
<proteinExistence type="predicted"/>
<feature type="region of interest" description="Disordered" evidence="1">
    <location>
        <begin position="1"/>
        <end position="21"/>
    </location>
</feature>
<dbReference type="PANTHER" id="PTHR35123">
    <property type="entry name" value="OS07G0633900 PROTEIN-RELATED"/>
    <property type="match status" value="1"/>
</dbReference>
<comment type="caution">
    <text evidence="2">The sequence shown here is derived from an EMBL/GenBank/DDBJ whole genome shotgun (WGS) entry which is preliminary data.</text>
</comment>
<evidence type="ECO:0000313" key="2">
    <source>
        <dbReference type="EMBL" id="KAH6837679.1"/>
    </source>
</evidence>
<dbReference type="Proteomes" id="UP001190926">
    <property type="component" value="Unassembled WGS sequence"/>
</dbReference>
<dbReference type="PANTHER" id="PTHR35123:SF3">
    <property type="entry name" value="TRANSMEMBRANE PROTEIN"/>
    <property type="match status" value="1"/>
</dbReference>
<gene>
    <name evidence="2" type="ORF">C2S53_000963</name>
</gene>